<keyword evidence="2" id="KW-1185">Reference proteome</keyword>
<dbReference type="Proteomes" id="UP001367508">
    <property type="component" value="Unassembled WGS sequence"/>
</dbReference>
<gene>
    <name evidence="1" type="ORF">VNO77_07991</name>
</gene>
<proteinExistence type="predicted"/>
<evidence type="ECO:0000313" key="1">
    <source>
        <dbReference type="EMBL" id="KAK7349994.1"/>
    </source>
</evidence>
<sequence>MVFVPSMVQGIQFWSGGEDNAGSIHGNKVYLLKGDLVAAPDLLGSQIFRDINLHNYADQCVGVGLSCGDELRGGSMANLRSMTEASPYDLISSPAFNFFRSISYFPRSYFGNKVEGIEGERSSISILLDSLGKYYPGPYQS</sequence>
<evidence type="ECO:0000313" key="2">
    <source>
        <dbReference type="Proteomes" id="UP001367508"/>
    </source>
</evidence>
<organism evidence="1 2">
    <name type="scientific">Canavalia gladiata</name>
    <name type="common">Sword bean</name>
    <name type="synonym">Dolichos gladiatus</name>
    <dbReference type="NCBI Taxonomy" id="3824"/>
    <lineage>
        <taxon>Eukaryota</taxon>
        <taxon>Viridiplantae</taxon>
        <taxon>Streptophyta</taxon>
        <taxon>Embryophyta</taxon>
        <taxon>Tracheophyta</taxon>
        <taxon>Spermatophyta</taxon>
        <taxon>Magnoliopsida</taxon>
        <taxon>eudicotyledons</taxon>
        <taxon>Gunneridae</taxon>
        <taxon>Pentapetalae</taxon>
        <taxon>rosids</taxon>
        <taxon>fabids</taxon>
        <taxon>Fabales</taxon>
        <taxon>Fabaceae</taxon>
        <taxon>Papilionoideae</taxon>
        <taxon>50 kb inversion clade</taxon>
        <taxon>NPAAA clade</taxon>
        <taxon>indigoferoid/millettioid clade</taxon>
        <taxon>Phaseoleae</taxon>
        <taxon>Canavalia</taxon>
    </lineage>
</organism>
<dbReference type="EMBL" id="JAYMYQ010000002">
    <property type="protein sequence ID" value="KAK7349994.1"/>
    <property type="molecule type" value="Genomic_DNA"/>
</dbReference>
<dbReference type="AlphaFoldDB" id="A0AAN9M901"/>
<name>A0AAN9M901_CANGL</name>
<accession>A0AAN9M901</accession>
<protein>
    <submittedName>
        <fullName evidence="1">Uncharacterized protein</fullName>
    </submittedName>
</protein>
<comment type="caution">
    <text evidence="1">The sequence shown here is derived from an EMBL/GenBank/DDBJ whole genome shotgun (WGS) entry which is preliminary data.</text>
</comment>
<reference evidence="1 2" key="1">
    <citation type="submission" date="2024-01" db="EMBL/GenBank/DDBJ databases">
        <title>The genomes of 5 underutilized Papilionoideae crops provide insights into root nodulation and disease resistanc.</title>
        <authorList>
            <person name="Jiang F."/>
        </authorList>
    </citation>
    <scope>NUCLEOTIDE SEQUENCE [LARGE SCALE GENOMIC DNA]</scope>
    <source>
        <strain evidence="1">LVBAO_FW01</strain>
        <tissue evidence="1">Leaves</tissue>
    </source>
</reference>